<evidence type="ECO:0000259" key="1">
    <source>
        <dbReference type="PROSITE" id="PS50011"/>
    </source>
</evidence>
<gene>
    <name evidence="2" type="ORF">ATK74_1430</name>
</gene>
<dbReference type="PROSITE" id="PS50011">
    <property type="entry name" value="PROTEIN_KINASE_DOM"/>
    <property type="match status" value="1"/>
</dbReference>
<dbReference type="GO" id="GO:0004672">
    <property type="term" value="F:protein kinase activity"/>
    <property type="evidence" value="ECO:0007669"/>
    <property type="project" value="InterPro"/>
</dbReference>
<proteinExistence type="predicted"/>
<dbReference type="Pfam" id="PF03109">
    <property type="entry name" value="ABC1"/>
    <property type="match status" value="1"/>
</dbReference>
<sequence length="442" mass="47325">MTGPSNEPPVLPQGSLGRASKLLSLPLGAAARAGADLGRRLLGSPAEEVAARSRQAAAEQLFSVLGELKGGAMKFGQALSLFEAMLPEEIAEPFRDRLRALQDAAPPMPAARAQAVLKAELGADWRRLLPELDQRPAAAASIGQVHRGRLADGTEVAVKIQYPGADVALSSDLRQMQRLSGVASTLTGGLDLVALSKELSLRVSEEVDYTLEAANQAAMAAGTQGHPRYLVPRVHQATRRVLISDWIEGRKLTSVIGRPQAERNQAALDYVSFLFSGPELAGILHADPHPGNFLLTSDGRLGVVDFGLVSRLPNGLPTSMGRLIRLAVAGEAELMRAGLIEEGFIGPEVDAAEVLDYLAPFVEPAQVSEFSFNREWARQQFQRVQDAMADGSVATRISLPPDYLLIYRVWLGGIAVLAQLDVQADFASVLRDHLPGFSDSQA</sequence>
<reference evidence="2 3" key="1">
    <citation type="submission" date="2017-10" db="EMBL/GenBank/DDBJ databases">
        <title>Sequencing the genomes of 1000 actinobacteria strains.</title>
        <authorList>
            <person name="Klenk H.-P."/>
        </authorList>
    </citation>
    <scope>NUCLEOTIDE SEQUENCE [LARGE SCALE GENOMIC DNA]</scope>
    <source>
        <strain evidence="2 3">DSM 15597</strain>
    </source>
</reference>
<dbReference type="InterPro" id="IPR004147">
    <property type="entry name" value="ABC1_dom"/>
</dbReference>
<dbReference type="AlphaFoldDB" id="A0A2A9CS09"/>
<dbReference type="RefSeq" id="WP_245840807.1">
    <property type="nucleotide sequence ID" value="NZ_PDJC01000001.1"/>
</dbReference>
<protein>
    <submittedName>
        <fullName evidence="2">Putative unusual protein kinase regulating ubiquinone biosynthesis (AarF/ABC1/UbiB family)</fullName>
    </submittedName>
</protein>
<dbReference type="Gene3D" id="1.10.510.10">
    <property type="entry name" value="Transferase(Phosphotransferase) domain 1"/>
    <property type="match status" value="1"/>
</dbReference>
<evidence type="ECO:0000313" key="3">
    <source>
        <dbReference type="Proteomes" id="UP000226079"/>
    </source>
</evidence>
<comment type="caution">
    <text evidence="2">The sequence shown here is derived from an EMBL/GenBank/DDBJ whole genome shotgun (WGS) entry which is preliminary data.</text>
</comment>
<evidence type="ECO:0000313" key="2">
    <source>
        <dbReference type="EMBL" id="PFG16875.1"/>
    </source>
</evidence>
<name>A0A2A9CS09_9ACTN</name>
<dbReference type="GO" id="GO:0005524">
    <property type="term" value="F:ATP binding"/>
    <property type="evidence" value="ECO:0007669"/>
    <property type="project" value="InterPro"/>
</dbReference>
<dbReference type="InterPro" id="IPR051409">
    <property type="entry name" value="Atypical_kinase_ADCK"/>
</dbReference>
<keyword evidence="2" id="KW-0808">Transferase</keyword>
<accession>A0A2A9CS09</accession>
<dbReference type="EMBL" id="PDJC01000001">
    <property type="protein sequence ID" value="PFG16875.1"/>
    <property type="molecule type" value="Genomic_DNA"/>
</dbReference>
<dbReference type="InterPro" id="IPR000719">
    <property type="entry name" value="Prot_kinase_dom"/>
</dbReference>
<dbReference type="SUPFAM" id="SSF56112">
    <property type="entry name" value="Protein kinase-like (PK-like)"/>
    <property type="match status" value="1"/>
</dbReference>
<dbReference type="PANTHER" id="PTHR43851:SF3">
    <property type="entry name" value="COENZYME Q8"/>
    <property type="match status" value="1"/>
</dbReference>
<keyword evidence="2" id="KW-0830">Ubiquinone</keyword>
<feature type="domain" description="Protein kinase" evidence="1">
    <location>
        <begin position="131"/>
        <end position="442"/>
    </location>
</feature>
<dbReference type="PANTHER" id="PTHR43851">
    <property type="match status" value="1"/>
</dbReference>
<dbReference type="Proteomes" id="UP000226079">
    <property type="component" value="Unassembled WGS sequence"/>
</dbReference>
<organism evidence="2 3">
    <name type="scientific">Propionicimonas paludicola</name>
    <dbReference type="NCBI Taxonomy" id="185243"/>
    <lineage>
        <taxon>Bacteria</taxon>
        <taxon>Bacillati</taxon>
        <taxon>Actinomycetota</taxon>
        <taxon>Actinomycetes</taxon>
        <taxon>Propionibacteriales</taxon>
        <taxon>Nocardioidaceae</taxon>
        <taxon>Propionicimonas</taxon>
    </lineage>
</organism>
<dbReference type="InterPro" id="IPR011009">
    <property type="entry name" value="Kinase-like_dom_sf"/>
</dbReference>
<keyword evidence="3" id="KW-1185">Reference proteome</keyword>
<keyword evidence="2" id="KW-0418">Kinase</keyword>